<proteinExistence type="predicted"/>
<protein>
    <recommendedName>
        <fullName evidence="3">DUF1269 domain-containing protein</fullName>
    </recommendedName>
</protein>
<dbReference type="Pfam" id="PF19850">
    <property type="entry name" value="DUF6325"/>
    <property type="match status" value="1"/>
</dbReference>
<dbReference type="AlphaFoldDB" id="A0A840IL21"/>
<sequence>MTLGPMQLVVLGFTGGEPRGEILGELERLAERDVVRLVDLLAVRRDERGDVQVLELERLPGGEGVLGELTGLTSEPAGAEEAQLHAEALDEDVWYVADAIPPGTAAAVALIEHRWAIPLREKMEGLGGRLLAEAWVDPLDLELAGMKASAQAPT</sequence>
<comment type="caution">
    <text evidence="1">The sequence shown here is derived from an EMBL/GenBank/DDBJ whole genome shotgun (WGS) entry which is preliminary data.</text>
</comment>
<organism evidence="1 2">
    <name type="scientific">Conexibacter arvalis</name>
    <dbReference type="NCBI Taxonomy" id="912552"/>
    <lineage>
        <taxon>Bacteria</taxon>
        <taxon>Bacillati</taxon>
        <taxon>Actinomycetota</taxon>
        <taxon>Thermoleophilia</taxon>
        <taxon>Solirubrobacterales</taxon>
        <taxon>Conexibacteraceae</taxon>
        <taxon>Conexibacter</taxon>
    </lineage>
</organism>
<gene>
    <name evidence="1" type="ORF">BDZ31_004644</name>
</gene>
<dbReference type="EMBL" id="JACHNU010000010">
    <property type="protein sequence ID" value="MBB4665025.1"/>
    <property type="molecule type" value="Genomic_DNA"/>
</dbReference>
<name>A0A840IL21_9ACTN</name>
<evidence type="ECO:0000313" key="1">
    <source>
        <dbReference type="EMBL" id="MBB4665025.1"/>
    </source>
</evidence>
<dbReference type="Proteomes" id="UP000585272">
    <property type="component" value="Unassembled WGS sequence"/>
</dbReference>
<evidence type="ECO:0008006" key="3">
    <source>
        <dbReference type="Google" id="ProtNLM"/>
    </source>
</evidence>
<reference evidence="1 2" key="1">
    <citation type="submission" date="2020-08" db="EMBL/GenBank/DDBJ databases">
        <title>Genomic Encyclopedia of Archaeal and Bacterial Type Strains, Phase II (KMG-II): from individual species to whole genera.</title>
        <authorList>
            <person name="Goeker M."/>
        </authorList>
    </citation>
    <scope>NUCLEOTIDE SEQUENCE [LARGE SCALE GENOMIC DNA]</scope>
    <source>
        <strain evidence="1 2">DSM 23288</strain>
    </source>
</reference>
<accession>A0A840IL21</accession>
<keyword evidence="2" id="KW-1185">Reference proteome</keyword>
<dbReference type="InterPro" id="IPR046288">
    <property type="entry name" value="DUF6325"/>
</dbReference>
<dbReference type="RefSeq" id="WP_183345586.1">
    <property type="nucleotide sequence ID" value="NZ_JACHNU010000010.1"/>
</dbReference>
<evidence type="ECO:0000313" key="2">
    <source>
        <dbReference type="Proteomes" id="UP000585272"/>
    </source>
</evidence>